<feature type="domain" description="Tripartite ATP-independent periplasmic transporters DctQ component" evidence="10">
    <location>
        <begin position="30"/>
        <end position="159"/>
    </location>
</feature>
<comment type="function">
    <text evidence="9">Part of the tripartite ATP-independent periplasmic (TRAP) transport system.</text>
</comment>
<dbReference type="EMBL" id="WMII01000006">
    <property type="protein sequence ID" value="MTH64238.1"/>
    <property type="molecule type" value="Genomic_DNA"/>
</dbReference>
<gene>
    <name evidence="11" type="ORF">GL284_08140</name>
</gene>
<dbReference type="GO" id="GO:0005886">
    <property type="term" value="C:plasma membrane"/>
    <property type="evidence" value="ECO:0007669"/>
    <property type="project" value="UniProtKB-SubCell"/>
</dbReference>
<evidence type="ECO:0000313" key="12">
    <source>
        <dbReference type="Proteomes" id="UP000478740"/>
    </source>
</evidence>
<sequence>MQAVITALSRLNNLLTRLSLWLAGIGLVAMTVIVFAQVFARYVMGYSLLWVEPVAILLMSWFIFLGSAVGVHEKFHLGFDVLIFFLPERFGSWLRGLSDTAVLVFGIGMVVYGWQLMAKTWGNTLPIIRLPGGVSYLPLFVGGVLIVLFVVEHLLNRIAGRTEEARPDADDVLASEV</sequence>
<dbReference type="PANTHER" id="PTHR35011">
    <property type="entry name" value="2,3-DIKETO-L-GULONATE TRAP TRANSPORTER SMALL PERMEASE PROTEIN YIAM"/>
    <property type="match status" value="1"/>
</dbReference>
<evidence type="ECO:0000256" key="1">
    <source>
        <dbReference type="ARBA" id="ARBA00004429"/>
    </source>
</evidence>
<proteinExistence type="inferred from homology"/>
<feature type="transmembrane region" description="Helical" evidence="9">
    <location>
        <begin position="92"/>
        <end position="114"/>
    </location>
</feature>
<keyword evidence="7 9" id="KW-0472">Membrane</keyword>
<organism evidence="11 12">
    <name type="scientific">Paracoccus shanxieyensis</name>
    <dbReference type="NCBI Taxonomy" id="2675752"/>
    <lineage>
        <taxon>Bacteria</taxon>
        <taxon>Pseudomonadati</taxon>
        <taxon>Pseudomonadota</taxon>
        <taxon>Alphaproteobacteria</taxon>
        <taxon>Rhodobacterales</taxon>
        <taxon>Paracoccaceae</taxon>
        <taxon>Paracoccus</taxon>
    </lineage>
</organism>
<evidence type="ECO:0000256" key="5">
    <source>
        <dbReference type="ARBA" id="ARBA00022692"/>
    </source>
</evidence>
<dbReference type="AlphaFoldDB" id="A0A6L6IXB4"/>
<keyword evidence="12" id="KW-1185">Reference proteome</keyword>
<feature type="transmembrane region" description="Helical" evidence="9">
    <location>
        <begin position="50"/>
        <end position="71"/>
    </location>
</feature>
<dbReference type="RefSeq" id="WP_155044104.1">
    <property type="nucleotide sequence ID" value="NZ_WMIH01000006.1"/>
</dbReference>
<evidence type="ECO:0000256" key="2">
    <source>
        <dbReference type="ARBA" id="ARBA00022448"/>
    </source>
</evidence>
<name>A0A6L6IXB4_9RHOB</name>
<reference evidence="11 12" key="1">
    <citation type="submission" date="2019-11" db="EMBL/GenBank/DDBJ databases">
        <authorList>
            <person name="Dong K."/>
        </authorList>
    </citation>
    <scope>NUCLEOTIDE SEQUENCE [LARGE SCALE GENOMIC DNA]</scope>
    <source>
        <strain evidence="11 12">DK608</strain>
    </source>
</reference>
<comment type="caution">
    <text evidence="11">The sequence shown here is derived from an EMBL/GenBank/DDBJ whole genome shotgun (WGS) entry which is preliminary data.</text>
</comment>
<evidence type="ECO:0000256" key="3">
    <source>
        <dbReference type="ARBA" id="ARBA00022475"/>
    </source>
</evidence>
<feature type="transmembrane region" description="Helical" evidence="9">
    <location>
        <begin position="20"/>
        <end position="44"/>
    </location>
</feature>
<dbReference type="Proteomes" id="UP000478740">
    <property type="component" value="Unassembled WGS sequence"/>
</dbReference>
<dbReference type="Pfam" id="PF04290">
    <property type="entry name" value="DctQ"/>
    <property type="match status" value="1"/>
</dbReference>
<dbReference type="GO" id="GO:0015740">
    <property type="term" value="P:C4-dicarboxylate transport"/>
    <property type="evidence" value="ECO:0007669"/>
    <property type="project" value="TreeGrafter"/>
</dbReference>
<keyword evidence="6 9" id="KW-1133">Transmembrane helix</keyword>
<accession>A0A6L6IXB4</accession>
<comment type="subcellular location">
    <subcellularLocation>
        <location evidence="1 9">Cell inner membrane</location>
        <topology evidence="1 9">Multi-pass membrane protein</topology>
    </subcellularLocation>
</comment>
<keyword evidence="5 9" id="KW-0812">Transmembrane</keyword>
<evidence type="ECO:0000256" key="8">
    <source>
        <dbReference type="ARBA" id="ARBA00038436"/>
    </source>
</evidence>
<evidence type="ECO:0000256" key="7">
    <source>
        <dbReference type="ARBA" id="ARBA00023136"/>
    </source>
</evidence>
<dbReference type="PANTHER" id="PTHR35011:SF11">
    <property type="entry name" value="TRAP TRANSPORTER SMALL PERMEASE PROTEIN"/>
    <property type="match status" value="1"/>
</dbReference>
<keyword evidence="4 9" id="KW-0997">Cell inner membrane</keyword>
<evidence type="ECO:0000256" key="4">
    <source>
        <dbReference type="ARBA" id="ARBA00022519"/>
    </source>
</evidence>
<feature type="transmembrane region" description="Helical" evidence="9">
    <location>
        <begin position="134"/>
        <end position="151"/>
    </location>
</feature>
<protein>
    <recommendedName>
        <fullName evidence="9">TRAP transporter small permease protein</fullName>
    </recommendedName>
</protein>
<evidence type="ECO:0000259" key="10">
    <source>
        <dbReference type="Pfam" id="PF04290"/>
    </source>
</evidence>
<keyword evidence="2 9" id="KW-0813">Transport</keyword>
<dbReference type="InterPro" id="IPR007387">
    <property type="entry name" value="TRAP_DctQ"/>
</dbReference>
<dbReference type="InterPro" id="IPR055348">
    <property type="entry name" value="DctQ"/>
</dbReference>
<dbReference type="GO" id="GO:0022857">
    <property type="term" value="F:transmembrane transporter activity"/>
    <property type="evidence" value="ECO:0007669"/>
    <property type="project" value="UniProtKB-UniRule"/>
</dbReference>
<comment type="similarity">
    <text evidence="8 9">Belongs to the TRAP transporter small permease family.</text>
</comment>
<evidence type="ECO:0000313" key="11">
    <source>
        <dbReference type="EMBL" id="MTH64238.1"/>
    </source>
</evidence>
<evidence type="ECO:0000256" key="6">
    <source>
        <dbReference type="ARBA" id="ARBA00022989"/>
    </source>
</evidence>
<evidence type="ECO:0000256" key="9">
    <source>
        <dbReference type="RuleBase" id="RU369079"/>
    </source>
</evidence>
<comment type="subunit">
    <text evidence="9">The complex comprises the extracytoplasmic solute receptor protein and the two transmembrane proteins.</text>
</comment>
<keyword evidence="3" id="KW-1003">Cell membrane</keyword>